<evidence type="ECO:0000313" key="2">
    <source>
        <dbReference type="EMBL" id="MEC5386085.1"/>
    </source>
</evidence>
<reference evidence="2 3" key="1">
    <citation type="submission" date="2024-01" db="EMBL/GenBank/DDBJ databases">
        <title>Uliginosibacterium soil sp. nov.</title>
        <authorList>
            <person name="Lv Y."/>
        </authorList>
    </citation>
    <scope>NUCLEOTIDE SEQUENCE [LARGE SCALE GENOMIC DNA]</scope>
    <source>
        <strain evidence="2 3">H3</strain>
    </source>
</reference>
<dbReference type="Proteomes" id="UP001331561">
    <property type="component" value="Unassembled WGS sequence"/>
</dbReference>
<accession>A0ABU6K503</accession>
<dbReference type="RefSeq" id="WP_327599062.1">
    <property type="nucleotide sequence ID" value="NZ_JAYXHS010000002.1"/>
</dbReference>
<gene>
    <name evidence="2" type="ORF">VVD49_10135</name>
</gene>
<feature type="chain" id="PRO_5045925514" description="MSHA biogenesis protein MshK" evidence="1">
    <location>
        <begin position="28"/>
        <end position="130"/>
    </location>
</feature>
<organism evidence="2 3">
    <name type="scientific">Uliginosibacterium silvisoli</name>
    <dbReference type="NCBI Taxonomy" id="3114758"/>
    <lineage>
        <taxon>Bacteria</taxon>
        <taxon>Pseudomonadati</taxon>
        <taxon>Pseudomonadota</taxon>
        <taxon>Betaproteobacteria</taxon>
        <taxon>Rhodocyclales</taxon>
        <taxon>Zoogloeaceae</taxon>
        <taxon>Uliginosibacterium</taxon>
    </lineage>
</organism>
<keyword evidence="3" id="KW-1185">Reference proteome</keyword>
<keyword evidence="1" id="KW-0732">Signal</keyword>
<name>A0ABU6K503_9RHOO</name>
<evidence type="ECO:0000313" key="3">
    <source>
        <dbReference type="Proteomes" id="UP001331561"/>
    </source>
</evidence>
<evidence type="ECO:0000256" key="1">
    <source>
        <dbReference type="SAM" id="SignalP"/>
    </source>
</evidence>
<comment type="caution">
    <text evidence="2">The sequence shown here is derived from an EMBL/GenBank/DDBJ whole genome shotgun (WGS) entry which is preliminary data.</text>
</comment>
<proteinExistence type="predicted"/>
<protein>
    <recommendedName>
        <fullName evidence="4">MSHA biogenesis protein MshK</fullName>
    </recommendedName>
</protein>
<dbReference type="EMBL" id="JAYXHS010000002">
    <property type="protein sequence ID" value="MEC5386085.1"/>
    <property type="molecule type" value="Genomic_DNA"/>
</dbReference>
<evidence type="ECO:0008006" key="4">
    <source>
        <dbReference type="Google" id="ProtNLM"/>
    </source>
</evidence>
<feature type="signal peptide" evidence="1">
    <location>
        <begin position="1"/>
        <end position="27"/>
    </location>
</feature>
<sequence length="130" mass="13623">MDRLVISPRIAGCLVSACLALPAPGQAAEFHDPTRPALPVARPVTVEGGGASQVGVNMVVTAKEGMMALLDGRLLRVGSKTEEGVVVRIVSDAVIVRSPKGQERRLPLYPEVSLTPAASKADTGDRSIRK</sequence>